<keyword evidence="4 5" id="KW-0472">Membrane</keyword>
<sequence length="291" mass="30718">MQSNLFTAILLPLALSLVMLGMGLSLIPEDFRRIARYPKGVAVGTICQVLLLPLIALLITQIVPMQPTLDVGLIVLALCCGGPSSNLITYLAKGDVALSVSLTAVGSMITVFTIPIFSNLALKHFLGQNAAIDMPIGQTMVQIFLITLLPIGIGMTIRQRFPNTASRMEKVMSRVAAGLLALIIVLLVVREGSKLPGFILQVGVGVLLLNVLSMLAGFSIGKLLQLPPSQQICIAIEVGISNGTLALAITAGLLNNPEMAIPAAVYSLLMYVTGFGTILYGRKVAITEGRA</sequence>
<proteinExistence type="predicted"/>
<keyword evidence="2 5" id="KW-0812">Transmembrane</keyword>
<keyword evidence="3 5" id="KW-1133">Transmembrane helix</keyword>
<feature type="transmembrane region" description="Helical" evidence="5">
    <location>
        <begin position="232"/>
        <end position="254"/>
    </location>
</feature>
<feature type="transmembrane region" description="Helical" evidence="5">
    <location>
        <begin position="40"/>
        <end position="59"/>
    </location>
</feature>
<evidence type="ECO:0000256" key="4">
    <source>
        <dbReference type="ARBA" id="ARBA00023136"/>
    </source>
</evidence>
<feature type="transmembrane region" description="Helical" evidence="5">
    <location>
        <begin position="171"/>
        <end position="189"/>
    </location>
</feature>
<feature type="transmembrane region" description="Helical" evidence="5">
    <location>
        <begin position="71"/>
        <end position="91"/>
    </location>
</feature>
<dbReference type="AlphaFoldDB" id="A0A951QIE4"/>
<dbReference type="Proteomes" id="UP000729701">
    <property type="component" value="Unassembled WGS sequence"/>
</dbReference>
<accession>A0A951QIE4</accession>
<evidence type="ECO:0000313" key="7">
    <source>
        <dbReference type="Proteomes" id="UP000729701"/>
    </source>
</evidence>
<comment type="subcellular location">
    <subcellularLocation>
        <location evidence="1">Membrane</location>
        <topology evidence="1">Multi-pass membrane protein</topology>
    </subcellularLocation>
</comment>
<name>A0A951QIE4_9CYAN</name>
<dbReference type="Pfam" id="PF01758">
    <property type="entry name" value="SBF"/>
    <property type="match status" value="1"/>
</dbReference>
<organism evidence="6 7">
    <name type="scientific">Cyanomargarita calcarea GSE-NOS-MK-12-04C</name>
    <dbReference type="NCBI Taxonomy" id="2839659"/>
    <lineage>
        <taxon>Bacteria</taxon>
        <taxon>Bacillati</taxon>
        <taxon>Cyanobacteriota</taxon>
        <taxon>Cyanophyceae</taxon>
        <taxon>Nostocales</taxon>
        <taxon>Cyanomargaritaceae</taxon>
        <taxon>Cyanomargarita</taxon>
    </lineage>
</organism>
<dbReference type="PANTHER" id="PTHR10361:SF24">
    <property type="entry name" value="P3 PROTEIN"/>
    <property type="match status" value="1"/>
</dbReference>
<dbReference type="EMBL" id="JAHHGZ010000003">
    <property type="protein sequence ID" value="MBW4666617.1"/>
    <property type="molecule type" value="Genomic_DNA"/>
</dbReference>
<evidence type="ECO:0000256" key="1">
    <source>
        <dbReference type="ARBA" id="ARBA00004141"/>
    </source>
</evidence>
<feature type="transmembrane region" description="Helical" evidence="5">
    <location>
        <begin position="98"/>
        <end position="120"/>
    </location>
</feature>
<evidence type="ECO:0000313" key="6">
    <source>
        <dbReference type="EMBL" id="MBW4666617.1"/>
    </source>
</evidence>
<dbReference type="GO" id="GO:0016020">
    <property type="term" value="C:membrane"/>
    <property type="evidence" value="ECO:0007669"/>
    <property type="project" value="UniProtKB-SubCell"/>
</dbReference>
<protein>
    <submittedName>
        <fullName evidence="6">Bile acid:sodium symporter family protein</fullName>
    </submittedName>
</protein>
<feature type="transmembrane region" description="Helical" evidence="5">
    <location>
        <begin position="6"/>
        <end position="28"/>
    </location>
</feature>
<dbReference type="InterPro" id="IPR004710">
    <property type="entry name" value="Bilac:Na_transpt"/>
</dbReference>
<dbReference type="PANTHER" id="PTHR10361">
    <property type="entry name" value="SODIUM-BILE ACID COTRANSPORTER"/>
    <property type="match status" value="1"/>
</dbReference>
<reference evidence="6" key="2">
    <citation type="journal article" date="2022" name="Microbiol. Resour. Announc.">
        <title>Metagenome Sequencing to Explore Phylogenomics of Terrestrial Cyanobacteria.</title>
        <authorList>
            <person name="Ward R.D."/>
            <person name="Stajich J.E."/>
            <person name="Johansen J.R."/>
            <person name="Huntemann M."/>
            <person name="Clum A."/>
            <person name="Foster B."/>
            <person name="Foster B."/>
            <person name="Roux S."/>
            <person name="Palaniappan K."/>
            <person name="Varghese N."/>
            <person name="Mukherjee S."/>
            <person name="Reddy T.B.K."/>
            <person name="Daum C."/>
            <person name="Copeland A."/>
            <person name="Chen I.A."/>
            <person name="Ivanova N.N."/>
            <person name="Kyrpides N.C."/>
            <person name="Shapiro N."/>
            <person name="Eloe-Fadrosh E.A."/>
            <person name="Pietrasiak N."/>
        </authorList>
    </citation>
    <scope>NUCLEOTIDE SEQUENCE</scope>
    <source>
        <strain evidence="6">GSE-NOS-MK-12-04C</strain>
    </source>
</reference>
<dbReference type="Gene3D" id="1.20.1530.20">
    <property type="match status" value="1"/>
</dbReference>
<feature type="transmembrane region" description="Helical" evidence="5">
    <location>
        <begin position="260"/>
        <end position="281"/>
    </location>
</feature>
<feature type="transmembrane region" description="Helical" evidence="5">
    <location>
        <begin position="140"/>
        <end position="159"/>
    </location>
</feature>
<reference evidence="6" key="1">
    <citation type="submission" date="2021-05" db="EMBL/GenBank/DDBJ databases">
        <authorList>
            <person name="Pietrasiak N."/>
            <person name="Ward R."/>
            <person name="Stajich J.E."/>
            <person name="Kurbessoian T."/>
        </authorList>
    </citation>
    <scope>NUCLEOTIDE SEQUENCE</scope>
    <source>
        <strain evidence="6">GSE-NOS-MK-12-04C</strain>
    </source>
</reference>
<gene>
    <name evidence="6" type="ORF">KME60_04030</name>
</gene>
<feature type="transmembrane region" description="Helical" evidence="5">
    <location>
        <begin position="195"/>
        <end position="220"/>
    </location>
</feature>
<dbReference type="InterPro" id="IPR038770">
    <property type="entry name" value="Na+/solute_symporter_sf"/>
</dbReference>
<comment type="caution">
    <text evidence="6">The sequence shown here is derived from an EMBL/GenBank/DDBJ whole genome shotgun (WGS) entry which is preliminary data.</text>
</comment>
<evidence type="ECO:0000256" key="5">
    <source>
        <dbReference type="SAM" id="Phobius"/>
    </source>
</evidence>
<evidence type="ECO:0000256" key="2">
    <source>
        <dbReference type="ARBA" id="ARBA00022692"/>
    </source>
</evidence>
<dbReference type="InterPro" id="IPR002657">
    <property type="entry name" value="BilAc:Na_symport/Acr3"/>
</dbReference>
<evidence type="ECO:0000256" key="3">
    <source>
        <dbReference type="ARBA" id="ARBA00022989"/>
    </source>
</evidence>